<dbReference type="PRINTS" id="PR00843">
    <property type="entry name" value="GLHYDRLASE30"/>
</dbReference>
<proteinExistence type="inferred from homology"/>
<dbReference type="GO" id="GO:0006680">
    <property type="term" value="P:glucosylceramide catabolic process"/>
    <property type="evidence" value="ECO:0007669"/>
    <property type="project" value="TreeGrafter"/>
</dbReference>
<keyword evidence="3 4" id="KW-0378">Hydrolase</keyword>
<gene>
    <name evidence="7" type="primary">xynC</name>
    <name evidence="7" type="ORF">Pan265_08700</name>
</gene>
<keyword evidence="4 7" id="KW-0326">Glycosidase</keyword>
<keyword evidence="7" id="KW-0119">Carbohydrate metabolism</keyword>
<feature type="domain" description="Glycosyl hydrolase family 30 TIM-barrel" evidence="5">
    <location>
        <begin position="69"/>
        <end position="401"/>
    </location>
</feature>
<dbReference type="KEGG" id="mcad:Pan265_08700"/>
<evidence type="ECO:0000256" key="4">
    <source>
        <dbReference type="RuleBase" id="RU361188"/>
    </source>
</evidence>
<dbReference type="Proteomes" id="UP000320386">
    <property type="component" value="Chromosome"/>
</dbReference>
<dbReference type="GO" id="GO:0016020">
    <property type="term" value="C:membrane"/>
    <property type="evidence" value="ECO:0007669"/>
    <property type="project" value="GOC"/>
</dbReference>
<keyword evidence="8" id="KW-1185">Reference proteome</keyword>
<dbReference type="EC" id="3.2.1.136" evidence="7"/>
<dbReference type="InterPro" id="IPR033452">
    <property type="entry name" value="GH30_C"/>
</dbReference>
<sequence>MIHVVSEEVTTMSAMKTDTAADVTSVNIYETSRATGESLRPAGSVAPETGAVQGLIRITLDASKRYQTIIGFGGALTESSAVNYQMMNEGMRETFLRGYFSTEGGHGYAFWRTHIHACDFSRGRYTYVDEGDVSLKSFSLDADRNTVLPLIKDAMAVADRPVSILASPWSPPAWMKSNGDMLRGGKLLPEHRQTWADYFVRYIESMGEEGIPIWGVTVQNEPDATQTWESCRYSAEEERDFVRDYLGPTLERAGLGDVRIVIWDHNRDLLLDRATIAYQDAEASQYIWGAGFHWYCGDFFENVQRLHDAYPEKHLIFTEGCQEGGPHTGAWELGERYGRSIINDLNRWCEGWLDWNILLDETGGPNHVGNLCSAPILYDRNTGQMLYQSSYAYLGHFSRFIEPGAVRIGCDVSHADLLATACENPDGSLAVVVMNHGEYDLDYTLEWMGRSYEITAPARGIQTLVTGLS</sequence>
<evidence type="ECO:0000313" key="7">
    <source>
        <dbReference type="EMBL" id="QDU71025.1"/>
    </source>
</evidence>
<keyword evidence="2" id="KW-0732">Signal</keyword>
<dbReference type="GO" id="GO:0033940">
    <property type="term" value="F:glucuronoarabinoxylan endo-1,4-beta-xylanase activity"/>
    <property type="evidence" value="ECO:0007669"/>
    <property type="project" value="UniProtKB-EC"/>
</dbReference>
<feature type="domain" description="Glycosyl hydrolase family 30 beta sandwich" evidence="6">
    <location>
        <begin position="404"/>
        <end position="464"/>
    </location>
</feature>
<dbReference type="InterPro" id="IPR001139">
    <property type="entry name" value="Glyco_hydro_30"/>
</dbReference>
<evidence type="ECO:0000256" key="3">
    <source>
        <dbReference type="ARBA" id="ARBA00022801"/>
    </source>
</evidence>
<protein>
    <submittedName>
        <fullName evidence="7">Glucuronoxylanase XynC</fullName>
        <ecNumber evidence="7">3.2.1.136</ecNumber>
    </submittedName>
</protein>
<comment type="similarity">
    <text evidence="1 4">Belongs to the glycosyl hydrolase 30 family.</text>
</comment>
<dbReference type="AlphaFoldDB" id="A0A518BVL6"/>
<evidence type="ECO:0000259" key="5">
    <source>
        <dbReference type="Pfam" id="PF02055"/>
    </source>
</evidence>
<dbReference type="InterPro" id="IPR013780">
    <property type="entry name" value="Glyco_hydro_b"/>
</dbReference>
<dbReference type="Pfam" id="PF02055">
    <property type="entry name" value="Glyco_hydro_30"/>
    <property type="match status" value="1"/>
</dbReference>
<dbReference type="PANTHER" id="PTHR11069:SF23">
    <property type="entry name" value="LYSOSOMAL ACID GLUCOSYLCERAMIDASE"/>
    <property type="match status" value="1"/>
</dbReference>
<dbReference type="Gene3D" id="3.20.20.80">
    <property type="entry name" value="Glycosidases"/>
    <property type="match status" value="1"/>
</dbReference>
<dbReference type="GO" id="GO:0045493">
    <property type="term" value="P:xylan catabolic process"/>
    <property type="evidence" value="ECO:0007669"/>
    <property type="project" value="UniProtKB-KW"/>
</dbReference>
<organism evidence="7 8">
    <name type="scientific">Mucisphaera calidilacus</name>
    <dbReference type="NCBI Taxonomy" id="2527982"/>
    <lineage>
        <taxon>Bacteria</taxon>
        <taxon>Pseudomonadati</taxon>
        <taxon>Planctomycetota</taxon>
        <taxon>Phycisphaerae</taxon>
        <taxon>Phycisphaerales</taxon>
        <taxon>Phycisphaeraceae</taxon>
        <taxon>Mucisphaera</taxon>
    </lineage>
</organism>
<evidence type="ECO:0000256" key="1">
    <source>
        <dbReference type="ARBA" id="ARBA00005382"/>
    </source>
</evidence>
<evidence type="ECO:0000259" key="6">
    <source>
        <dbReference type="Pfam" id="PF17189"/>
    </source>
</evidence>
<dbReference type="InterPro" id="IPR033453">
    <property type="entry name" value="Glyco_hydro_30_TIM-barrel"/>
</dbReference>
<accession>A0A518BVL6</accession>
<dbReference type="PANTHER" id="PTHR11069">
    <property type="entry name" value="GLUCOSYLCERAMIDASE"/>
    <property type="match status" value="1"/>
</dbReference>
<dbReference type="Gene3D" id="2.60.40.1180">
    <property type="entry name" value="Golgi alpha-mannosidase II"/>
    <property type="match status" value="1"/>
</dbReference>
<reference evidence="7 8" key="1">
    <citation type="submission" date="2019-02" db="EMBL/GenBank/DDBJ databases">
        <title>Deep-cultivation of Planctomycetes and their phenomic and genomic characterization uncovers novel biology.</title>
        <authorList>
            <person name="Wiegand S."/>
            <person name="Jogler M."/>
            <person name="Boedeker C."/>
            <person name="Pinto D."/>
            <person name="Vollmers J."/>
            <person name="Rivas-Marin E."/>
            <person name="Kohn T."/>
            <person name="Peeters S.H."/>
            <person name="Heuer A."/>
            <person name="Rast P."/>
            <person name="Oberbeckmann S."/>
            <person name="Bunk B."/>
            <person name="Jeske O."/>
            <person name="Meyerdierks A."/>
            <person name="Storesund J.E."/>
            <person name="Kallscheuer N."/>
            <person name="Luecker S."/>
            <person name="Lage O.M."/>
            <person name="Pohl T."/>
            <person name="Merkel B.J."/>
            <person name="Hornburger P."/>
            <person name="Mueller R.-W."/>
            <person name="Bruemmer F."/>
            <person name="Labrenz M."/>
            <person name="Spormann A.M."/>
            <person name="Op den Camp H."/>
            <person name="Overmann J."/>
            <person name="Amann R."/>
            <person name="Jetten M.S.M."/>
            <person name="Mascher T."/>
            <person name="Medema M.H."/>
            <person name="Devos D.P."/>
            <person name="Kaster A.-K."/>
            <person name="Ovreas L."/>
            <person name="Rohde M."/>
            <person name="Galperin M.Y."/>
            <person name="Jogler C."/>
        </authorList>
    </citation>
    <scope>NUCLEOTIDE SEQUENCE [LARGE SCALE GENOMIC DNA]</scope>
    <source>
        <strain evidence="7 8">Pan265</strain>
    </source>
</reference>
<dbReference type="SUPFAM" id="SSF51445">
    <property type="entry name" value="(Trans)glycosidases"/>
    <property type="match status" value="1"/>
</dbReference>
<name>A0A518BVL6_9BACT</name>
<dbReference type="GO" id="GO:0004348">
    <property type="term" value="F:glucosylceramidase activity"/>
    <property type="evidence" value="ECO:0007669"/>
    <property type="project" value="InterPro"/>
</dbReference>
<keyword evidence="7" id="KW-0624">Polysaccharide degradation</keyword>
<dbReference type="EMBL" id="CP036280">
    <property type="protein sequence ID" value="QDU71025.1"/>
    <property type="molecule type" value="Genomic_DNA"/>
</dbReference>
<evidence type="ECO:0000256" key="2">
    <source>
        <dbReference type="ARBA" id="ARBA00022729"/>
    </source>
</evidence>
<evidence type="ECO:0000313" key="8">
    <source>
        <dbReference type="Proteomes" id="UP000320386"/>
    </source>
</evidence>
<keyword evidence="7" id="KW-0858">Xylan degradation</keyword>
<dbReference type="Pfam" id="PF17189">
    <property type="entry name" value="Glyco_hydro_30C"/>
    <property type="match status" value="1"/>
</dbReference>
<dbReference type="InterPro" id="IPR017853">
    <property type="entry name" value="GH"/>
</dbReference>